<keyword evidence="3" id="KW-1133">Transmembrane helix</keyword>
<keyword evidence="3" id="KW-0472">Membrane</keyword>
<dbReference type="PANTHER" id="PTHR47485:SF1">
    <property type="entry name" value="THYLAKOID LUMENAL 17.4 KDA PROTEIN, CHLOROPLASTIC"/>
    <property type="match status" value="1"/>
</dbReference>
<feature type="coiled-coil region" evidence="2">
    <location>
        <begin position="118"/>
        <end position="152"/>
    </location>
</feature>
<evidence type="ECO:0000313" key="5">
    <source>
        <dbReference type="EMBL" id="SVA97241.1"/>
    </source>
</evidence>
<name>A0A382A7N4_9ZZZZ</name>
<dbReference type="SUPFAM" id="SSF141571">
    <property type="entry name" value="Pentapeptide repeat-like"/>
    <property type="match status" value="1"/>
</dbReference>
<keyword evidence="2" id="KW-0175">Coiled coil</keyword>
<evidence type="ECO:0000259" key="4">
    <source>
        <dbReference type="Pfam" id="PF07885"/>
    </source>
</evidence>
<protein>
    <recommendedName>
        <fullName evidence="4">Potassium channel domain-containing protein</fullName>
    </recommendedName>
</protein>
<dbReference type="SUPFAM" id="SSF81324">
    <property type="entry name" value="Voltage-gated potassium channels"/>
    <property type="match status" value="1"/>
</dbReference>
<feature type="domain" description="Potassium channel" evidence="4">
    <location>
        <begin position="230"/>
        <end position="294"/>
    </location>
</feature>
<feature type="transmembrane region" description="Helical" evidence="3">
    <location>
        <begin position="275"/>
        <end position="295"/>
    </location>
</feature>
<dbReference type="Gene3D" id="1.10.287.70">
    <property type="match status" value="1"/>
</dbReference>
<dbReference type="Pfam" id="PF00805">
    <property type="entry name" value="Pentapeptide"/>
    <property type="match status" value="1"/>
</dbReference>
<dbReference type="EMBL" id="UINC01024153">
    <property type="protein sequence ID" value="SVA97241.1"/>
    <property type="molecule type" value="Genomic_DNA"/>
</dbReference>
<reference evidence="5" key="1">
    <citation type="submission" date="2018-05" db="EMBL/GenBank/DDBJ databases">
        <authorList>
            <person name="Lanie J.A."/>
            <person name="Ng W.-L."/>
            <person name="Kazmierczak K.M."/>
            <person name="Andrzejewski T.M."/>
            <person name="Davidsen T.M."/>
            <person name="Wayne K.J."/>
            <person name="Tettelin H."/>
            <person name="Glass J.I."/>
            <person name="Rusch D."/>
            <person name="Podicherti R."/>
            <person name="Tsui H.-C.T."/>
            <person name="Winkler M.E."/>
        </authorList>
    </citation>
    <scope>NUCLEOTIDE SEQUENCE</scope>
</reference>
<gene>
    <name evidence="5" type="ORF">METZ01_LOCUS150095</name>
</gene>
<accession>A0A382A7N4</accession>
<evidence type="ECO:0000256" key="2">
    <source>
        <dbReference type="SAM" id="Coils"/>
    </source>
</evidence>
<sequence length="301" mass="33369">MSKDKFLNSDFKPDENTRQEIEALHKDGESLSDVQLQYADMKNAKLVNADLSNADLTRADFSGASLYGVNLEGANLFKTNLEGANLKAANLKNCNMLGADFTNTKLNNVDWGDDSKVINEIEAENALASGDVNTAKEKYNEAEDIYRALKMSMQSQTLGEDVGKVFIREMIVKRKQMPKFSPIRVMSKIAHISTGYGEKIGNIFYSIIAVIITCALLYGINGVDYQDRNLSFFANDAQEYGYGRTFGNLFYFSVVVFSTVGFGEITPLGLLNKSVMIVEGLIGGIIMSIIMIAIYKQLMDR</sequence>
<keyword evidence="1" id="KW-0677">Repeat</keyword>
<dbReference type="AlphaFoldDB" id="A0A382A7N4"/>
<dbReference type="Gene3D" id="2.160.20.80">
    <property type="entry name" value="E3 ubiquitin-protein ligase SopA"/>
    <property type="match status" value="1"/>
</dbReference>
<keyword evidence="3" id="KW-0812">Transmembrane</keyword>
<dbReference type="InterPro" id="IPR001646">
    <property type="entry name" value="5peptide_repeat"/>
</dbReference>
<evidence type="ECO:0000256" key="1">
    <source>
        <dbReference type="ARBA" id="ARBA00022737"/>
    </source>
</evidence>
<feature type="transmembrane region" description="Helical" evidence="3">
    <location>
        <begin position="203"/>
        <end position="220"/>
    </location>
</feature>
<evidence type="ECO:0000256" key="3">
    <source>
        <dbReference type="SAM" id="Phobius"/>
    </source>
</evidence>
<dbReference type="PANTHER" id="PTHR47485">
    <property type="entry name" value="THYLAKOID LUMENAL 17.4 KDA PROTEIN, CHLOROPLASTIC"/>
    <property type="match status" value="1"/>
</dbReference>
<proteinExistence type="predicted"/>
<dbReference type="InterPro" id="IPR013099">
    <property type="entry name" value="K_chnl_dom"/>
</dbReference>
<organism evidence="5">
    <name type="scientific">marine metagenome</name>
    <dbReference type="NCBI Taxonomy" id="408172"/>
    <lineage>
        <taxon>unclassified sequences</taxon>
        <taxon>metagenomes</taxon>
        <taxon>ecological metagenomes</taxon>
    </lineage>
</organism>
<dbReference type="Pfam" id="PF07885">
    <property type="entry name" value="Ion_trans_2"/>
    <property type="match status" value="1"/>
</dbReference>
<feature type="transmembrane region" description="Helical" evidence="3">
    <location>
        <begin position="241"/>
        <end position="263"/>
    </location>
</feature>